<dbReference type="NCBIfam" id="NF041734">
    <property type="entry name" value="resp_reg_RppA"/>
    <property type="match status" value="1"/>
</dbReference>
<evidence type="ECO:0000256" key="1">
    <source>
        <dbReference type="ARBA" id="ARBA00022553"/>
    </source>
</evidence>
<proteinExistence type="predicted"/>
<evidence type="ECO:0000313" key="11">
    <source>
        <dbReference type="Proteomes" id="UP000271624"/>
    </source>
</evidence>
<evidence type="ECO:0000256" key="3">
    <source>
        <dbReference type="ARBA" id="ARBA00023015"/>
    </source>
</evidence>
<dbReference type="GO" id="GO:0005829">
    <property type="term" value="C:cytosol"/>
    <property type="evidence" value="ECO:0007669"/>
    <property type="project" value="TreeGrafter"/>
</dbReference>
<feature type="modified residue" description="4-aspartylphosphate" evidence="6">
    <location>
        <position position="61"/>
    </location>
</feature>
<dbReference type="PANTHER" id="PTHR48111:SF5">
    <property type="entry name" value="RESPONSE REGULATOR RPPA"/>
    <property type="match status" value="1"/>
</dbReference>
<keyword evidence="4 7" id="KW-0238">DNA-binding</keyword>
<protein>
    <submittedName>
        <fullName evidence="10">DNA-binding response regulator</fullName>
    </submittedName>
</protein>
<dbReference type="InterPro" id="IPR016032">
    <property type="entry name" value="Sig_transdc_resp-reg_C-effctor"/>
</dbReference>
<dbReference type="SUPFAM" id="SSF52172">
    <property type="entry name" value="CheY-like"/>
    <property type="match status" value="1"/>
</dbReference>
<feature type="domain" description="OmpR/PhoB-type" evidence="9">
    <location>
        <begin position="134"/>
        <end position="237"/>
    </location>
</feature>
<keyword evidence="5" id="KW-0804">Transcription</keyword>
<reference evidence="10" key="1">
    <citation type="submission" date="2018-12" db="EMBL/GenBank/DDBJ databases">
        <authorList>
            <person name="Will S."/>
            <person name="Neumann-Schaal M."/>
            <person name="Henke P."/>
        </authorList>
    </citation>
    <scope>NUCLEOTIDE SEQUENCE</scope>
    <source>
        <strain evidence="10">PCC 7102</strain>
    </source>
</reference>
<reference evidence="10" key="2">
    <citation type="journal article" date="2019" name="Genome Biol. Evol.">
        <title>Day and night: Metabolic profiles and evolutionary relationships of six axenic non-marine cyanobacteria.</title>
        <authorList>
            <person name="Will S.E."/>
            <person name="Henke P."/>
            <person name="Boedeker C."/>
            <person name="Huang S."/>
            <person name="Brinkmann H."/>
            <person name="Rohde M."/>
            <person name="Jarek M."/>
            <person name="Friedl T."/>
            <person name="Seufert S."/>
            <person name="Schumacher M."/>
            <person name="Overmann J."/>
            <person name="Neumann-Schaal M."/>
            <person name="Petersen J."/>
        </authorList>
    </citation>
    <scope>NUCLEOTIDE SEQUENCE [LARGE SCALE GENOMIC DNA]</scope>
    <source>
        <strain evidence="10">PCC 7102</strain>
    </source>
</reference>
<evidence type="ECO:0000259" key="8">
    <source>
        <dbReference type="PROSITE" id="PS50110"/>
    </source>
</evidence>
<dbReference type="SMART" id="SM00862">
    <property type="entry name" value="Trans_reg_C"/>
    <property type="match status" value="1"/>
</dbReference>
<evidence type="ECO:0000256" key="4">
    <source>
        <dbReference type="ARBA" id="ARBA00023125"/>
    </source>
</evidence>
<feature type="DNA-binding region" description="OmpR/PhoB-type" evidence="7">
    <location>
        <begin position="134"/>
        <end position="237"/>
    </location>
</feature>
<dbReference type="PANTHER" id="PTHR48111">
    <property type="entry name" value="REGULATOR OF RPOS"/>
    <property type="match status" value="1"/>
</dbReference>
<dbReference type="GO" id="GO:0000976">
    <property type="term" value="F:transcription cis-regulatory region binding"/>
    <property type="evidence" value="ECO:0007669"/>
    <property type="project" value="TreeGrafter"/>
</dbReference>
<dbReference type="GO" id="GO:0006355">
    <property type="term" value="P:regulation of DNA-templated transcription"/>
    <property type="evidence" value="ECO:0007669"/>
    <property type="project" value="InterPro"/>
</dbReference>
<organism evidence="10 11">
    <name type="scientific">Dulcicalothrix desertica PCC 7102</name>
    <dbReference type="NCBI Taxonomy" id="232991"/>
    <lineage>
        <taxon>Bacteria</taxon>
        <taxon>Bacillati</taxon>
        <taxon>Cyanobacteriota</taxon>
        <taxon>Cyanophyceae</taxon>
        <taxon>Nostocales</taxon>
        <taxon>Calotrichaceae</taxon>
        <taxon>Dulcicalothrix</taxon>
    </lineage>
</organism>
<keyword evidence="2" id="KW-0902">Two-component regulatory system</keyword>
<name>A0A433V635_9CYAN</name>
<evidence type="ECO:0000313" key="10">
    <source>
        <dbReference type="EMBL" id="RUT01511.1"/>
    </source>
</evidence>
<dbReference type="FunFam" id="3.40.50.2300:FF:000002">
    <property type="entry name" value="DNA-binding response regulator PhoP"/>
    <property type="match status" value="1"/>
</dbReference>
<dbReference type="EMBL" id="RSCL01000019">
    <property type="protein sequence ID" value="RUT01511.1"/>
    <property type="molecule type" value="Genomic_DNA"/>
</dbReference>
<evidence type="ECO:0000256" key="6">
    <source>
        <dbReference type="PROSITE-ProRule" id="PRU00169"/>
    </source>
</evidence>
<dbReference type="InterPro" id="IPR036388">
    <property type="entry name" value="WH-like_DNA-bd_sf"/>
</dbReference>
<dbReference type="AlphaFoldDB" id="A0A433V635"/>
<dbReference type="Proteomes" id="UP000271624">
    <property type="component" value="Unassembled WGS sequence"/>
</dbReference>
<dbReference type="GO" id="GO:0000156">
    <property type="term" value="F:phosphorelay response regulator activity"/>
    <property type="evidence" value="ECO:0007669"/>
    <property type="project" value="TreeGrafter"/>
</dbReference>
<dbReference type="GO" id="GO:0032993">
    <property type="term" value="C:protein-DNA complex"/>
    <property type="evidence" value="ECO:0007669"/>
    <property type="project" value="TreeGrafter"/>
</dbReference>
<dbReference type="OrthoDB" id="9800029at2"/>
<evidence type="ECO:0000256" key="7">
    <source>
        <dbReference type="PROSITE-ProRule" id="PRU01091"/>
    </source>
</evidence>
<keyword evidence="1 6" id="KW-0597">Phosphoprotein</keyword>
<dbReference type="InterPro" id="IPR049767">
    <property type="entry name" value="RppA"/>
</dbReference>
<dbReference type="SUPFAM" id="SSF46894">
    <property type="entry name" value="C-terminal effector domain of the bipartite response regulators"/>
    <property type="match status" value="1"/>
</dbReference>
<dbReference type="Pfam" id="PF00486">
    <property type="entry name" value="Trans_reg_C"/>
    <property type="match status" value="1"/>
</dbReference>
<dbReference type="Gene3D" id="3.40.50.2300">
    <property type="match status" value="1"/>
</dbReference>
<dbReference type="CDD" id="cd00383">
    <property type="entry name" value="trans_reg_C"/>
    <property type="match status" value="1"/>
</dbReference>
<keyword evidence="3" id="KW-0805">Transcription regulation</keyword>
<comment type="caution">
    <text evidence="10">The sequence shown here is derived from an EMBL/GenBank/DDBJ whole genome shotgun (WGS) entry which is preliminary data.</text>
</comment>
<dbReference type="InterPro" id="IPR001867">
    <property type="entry name" value="OmpR/PhoB-type_DNA-bd"/>
</dbReference>
<feature type="domain" description="Response regulatory" evidence="8">
    <location>
        <begin position="12"/>
        <end position="126"/>
    </location>
</feature>
<dbReference type="InterPro" id="IPR001789">
    <property type="entry name" value="Sig_transdc_resp-reg_receiver"/>
</dbReference>
<dbReference type="Gene3D" id="1.10.10.10">
    <property type="entry name" value="Winged helix-like DNA-binding domain superfamily/Winged helix DNA-binding domain"/>
    <property type="match status" value="1"/>
</dbReference>
<dbReference type="RefSeq" id="WP_127084788.1">
    <property type="nucleotide sequence ID" value="NZ_RSCL01000019.1"/>
</dbReference>
<sequence length="252" mass="28464">MLISQQENFNTTILLVEDDLDFGAAVKRALTQQNYSVDWVTDGAEAWVYLENIQYALAVFDWMLPGVTGLKLCQRLRENNNPLPVLMLTAKDKVEEKVQSLNAGASDYLLKSCSMTELVARLQALQRRFGQCQQTQLTVGNLTLDYNSSTIKSQNQAFERQEISLTHKEFHVLEYLMKHPNQIIAGDEIRAYLQKMNSESCSCVAATQIRALRQKLINSGCTNPIETIPSSSYRFKISPEFHPSMTDCKVSG</sequence>
<dbReference type="InterPro" id="IPR011006">
    <property type="entry name" value="CheY-like_superfamily"/>
</dbReference>
<dbReference type="InterPro" id="IPR039420">
    <property type="entry name" value="WalR-like"/>
</dbReference>
<dbReference type="SMART" id="SM00448">
    <property type="entry name" value="REC"/>
    <property type="match status" value="1"/>
</dbReference>
<accession>A0A433V635</accession>
<evidence type="ECO:0000259" key="9">
    <source>
        <dbReference type="PROSITE" id="PS51755"/>
    </source>
</evidence>
<keyword evidence="11" id="KW-1185">Reference proteome</keyword>
<dbReference type="Pfam" id="PF00072">
    <property type="entry name" value="Response_reg"/>
    <property type="match status" value="1"/>
</dbReference>
<dbReference type="PROSITE" id="PS50110">
    <property type="entry name" value="RESPONSE_REGULATORY"/>
    <property type="match status" value="1"/>
</dbReference>
<evidence type="ECO:0000256" key="2">
    <source>
        <dbReference type="ARBA" id="ARBA00023012"/>
    </source>
</evidence>
<dbReference type="CDD" id="cd17624">
    <property type="entry name" value="REC_OmpR_PmrA-like"/>
    <property type="match status" value="1"/>
</dbReference>
<gene>
    <name evidence="10" type="ORF">DSM106972_066080</name>
</gene>
<dbReference type="PROSITE" id="PS51755">
    <property type="entry name" value="OMPR_PHOB"/>
    <property type="match status" value="1"/>
</dbReference>
<evidence type="ECO:0000256" key="5">
    <source>
        <dbReference type="ARBA" id="ARBA00023163"/>
    </source>
</evidence>